<dbReference type="InterPro" id="IPR051326">
    <property type="entry name" value="Kynurenine-oxoglutarate_AT"/>
</dbReference>
<dbReference type="GO" id="GO:0005737">
    <property type="term" value="C:cytoplasm"/>
    <property type="evidence" value="ECO:0007669"/>
    <property type="project" value="TreeGrafter"/>
</dbReference>
<dbReference type="FunFam" id="3.40.640.10:FF:000033">
    <property type="entry name" value="Aspartate aminotransferase"/>
    <property type="match status" value="1"/>
</dbReference>
<keyword evidence="6 10" id="KW-0808">Transferase</keyword>
<keyword evidence="5 10" id="KW-0032">Aminotransferase</keyword>
<dbReference type="Pfam" id="PF00155">
    <property type="entry name" value="Aminotran_1_2"/>
    <property type="match status" value="1"/>
</dbReference>
<comment type="cofactor">
    <cofactor evidence="1">
        <name>pyridoxal 5'-phosphate</name>
        <dbReference type="ChEBI" id="CHEBI:597326"/>
    </cofactor>
</comment>
<protein>
    <recommendedName>
        <fullName evidence="4">aspartate transaminase</fullName>
        <ecNumber evidence="4">2.6.1.1</ecNumber>
    </recommendedName>
</protein>
<dbReference type="Gene3D" id="3.90.1150.10">
    <property type="entry name" value="Aspartate Aminotransferase, domain 1"/>
    <property type="match status" value="1"/>
</dbReference>
<gene>
    <name evidence="10" type="primary">ybdL</name>
    <name evidence="10" type="ORF">GJW-30_1_03668</name>
</gene>
<evidence type="ECO:0000256" key="3">
    <source>
        <dbReference type="ARBA" id="ARBA00011738"/>
    </source>
</evidence>
<keyword evidence="7" id="KW-0663">Pyridoxal phosphate</keyword>
<dbReference type="GO" id="GO:0004069">
    <property type="term" value="F:L-aspartate:2-oxoglutarate aminotransferase activity"/>
    <property type="evidence" value="ECO:0007669"/>
    <property type="project" value="UniProtKB-EC"/>
</dbReference>
<evidence type="ECO:0000256" key="1">
    <source>
        <dbReference type="ARBA" id="ARBA00001933"/>
    </source>
</evidence>
<dbReference type="InterPro" id="IPR015422">
    <property type="entry name" value="PyrdxlP-dep_Trfase_small"/>
</dbReference>
<dbReference type="InterPro" id="IPR004839">
    <property type="entry name" value="Aminotransferase_I/II_large"/>
</dbReference>
<comment type="similarity">
    <text evidence="2">Belongs to the class-I pyridoxal-phosphate-dependent aminotransferase family.</text>
</comment>
<dbReference type="NCBIfam" id="NF006488">
    <property type="entry name" value="PRK08912.1"/>
    <property type="match status" value="1"/>
</dbReference>
<comment type="subunit">
    <text evidence="3">Homodimer.</text>
</comment>
<evidence type="ECO:0000256" key="4">
    <source>
        <dbReference type="ARBA" id="ARBA00012753"/>
    </source>
</evidence>
<dbReference type="GO" id="GO:0030170">
    <property type="term" value="F:pyridoxal phosphate binding"/>
    <property type="evidence" value="ECO:0007669"/>
    <property type="project" value="InterPro"/>
</dbReference>
<comment type="catalytic activity">
    <reaction evidence="8">
        <text>L-aspartate + 2-oxoglutarate = oxaloacetate + L-glutamate</text>
        <dbReference type="Rhea" id="RHEA:21824"/>
        <dbReference type="ChEBI" id="CHEBI:16452"/>
        <dbReference type="ChEBI" id="CHEBI:16810"/>
        <dbReference type="ChEBI" id="CHEBI:29985"/>
        <dbReference type="ChEBI" id="CHEBI:29991"/>
        <dbReference type="EC" id="2.6.1.1"/>
    </reaction>
</comment>
<dbReference type="EMBL" id="AP014946">
    <property type="protein sequence ID" value="BAT61112.1"/>
    <property type="molecule type" value="Genomic_DNA"/>
</dbReference>
<evidence type="ECO:0000256" key="7">
    <source>
        <dbReference type="ARBA" id="ARBA00022898"/>
    </source>
</evidence>
<dbReference type="AlphaFoldDB" id="A0A0S3PYS9"/>
<dbReference type="PANTHER" id="PTHR43807">
    <property type="entry name" value="FI04487P"/>
    <property type="match status" value="1"/>
</dbReference>
<evidence type="ECO:0000256" key="2">
    <source>
        <dbReference type="ARBA" id="ARBA00007441"/>
    </source>
</evidence>
<dbReference type="InterPro" id="IPR015421">
    <property type="entry name" value="PyrdxlP-dep_Trfase_major"/>
</dbReference>
<accession>A0A0S3PYS9</accession>
<dbReference type="Proteomes" id="UP000236884">
    <property type="component" value="Chromosome"/>
</dbReference>
<sequence>MRMNPVFDGLPVTVFEVMSRLAREHDAVNLGQGFPDDPGPEDVRRKAADAVINGWNQYPPMMGLPELRAAIVTHYAHWQSLTLDADSEVMVTSGATEALTGAMMALIEPGDEVVLFQPMYDAYLPLVKRAGGVPKLVRLTPPHWRFNEAMLAEVFSEKTKVVLLNNPLNPAGNVMPREDLELLARFCTKFDAIAVCDEVWEHVVFDGLRHISMLAIDGMRERCVKIGSAGKIFSLTGWKVGFVCAAPNLMRVLAKAHQFITFTTPPNLQSAVAYGLGKDDGYFEGMRADMQRSRDRFAAGLSSLGFPVLPSQGTYFINVDLAPLGLNEDDEAFCRRLVADHKVAAIPVSAFYASDHVRSVVRFCFAKRDATLDTALERLANVLR</sequence>
<reference evidence="10 11" key="1">
    <citation type="submission" date="2015-08" db="EMBL/GenBank/DDBJ databases">
        <title>Investigation of the bacterial diversity of lava forest soil.</title>
        <authorList>
            <person name="Lee J.S."/>
        </authorList>
    </citation>
    <scope>NUCLEOTIDE SEQUENCE [LARGE SCALE GENOMIC DNA]</scope>
    <source>
        <strain evidence="10 11">GJW-30</strain>
    </source>
</reference>
<dbReference type="PANTHER" id="PTHR43807:SF20">
    <property type="entry name" value="FI04487P"/>
    <property type="match status" value="1"/>
</dbReference>
<dbReference type="CDD" id="cd00609">
    <property type="entry name" value="AAT_like"/>
    <property type="match status" value="1"/>
</dbReference>
<name>A0A0S3PYS9_9BRAD</name>
<dbReference type="KEGG" id="vgo:GJW-30_1_03668"/>
<organism evidence="10 11">
    <name type="scientific">Variibacter gotjawalensis</name>
    <dbReference type="NCBI Taxonomy" id="1333996"/>
    <lineage>
        <taxon>Bacteria</taxon>
        <taxon>Pseudomonadati</taxon>
        <taxon>Pseudomonadota</taxon>
        <taxon>Alphaproteobacteria</taxon>
        <taxon>Hyphomicrobiales</taxon>
        <taxon>Nitrobacteraceae</taxon>
        <taxon>Variibacter</taxon>
    </lineage>
</organism>
<dbReference type="Gene3D" id="3.40.640.10">
    <property type="entry name" value="Type I PLP-dependent aspartate aminotransferase-like (Major domain)"/>
    <property type="match status" value="1"/>
</dbReference>
<evidence type="ECO:0000256" key="8">
    <source>
        <dbReference type="ARBA" id="ARBA00049185"/>
    </source>
</evidence>
<evidence type="ECO:0000259" key="9">
    <source>
        <dbReference type="Pfam" id="PF00155"/>
    </source>
</evidence>
<evidence type="ECO:0000313" key="10">
    <source>
        <dbReference type="EMBL" id="BAT61112.1"/>
    </source>
</evidence>
<proteinExistence type="inferred from homology"/>
<dbReference type="EC" id="2.6.1.1" evidence="4"/>
<dbReference type="GO" id="GO:0016212">
    <property type="term" value="F:kynurenine-oxoglutarate transaminase activity"/>
    <property type="evidence" value="ECO:0007669"/>
    <property type="project" value="TreeGrafter"/>
</dbReference>
<evidence type="ECO:0000256" key="5">
    <source>
        <dbReference type="ARBA" id="ARBA00022576"/>
    </source>
</evidence>
<dbReference type="InterPro" id="IPR015424">
    <property type="entry name" value="PyrdxlP-dep_Trfase"/>
</dbReference>
<evidence type="ECO:0000313" key="11">
    <source>
        <dbReference type="Proteomes" id="UP000236884"/>
    </source>
</evidence>
<feature type="domain" description="Aminotransferase class I/classII large" evidence="9">
    <location>
        <begin position="26"/>
        <end position="379"/>
    </location>
</feature>
<evidence type="ECO:0000256" key="6">
    <source>
        <dbReference type="ARBA" id="ARBA00022679"/>
    </source>
</evidence>
<keyword evidence="11" id="KW-1185">Reference proteome</keyword>
<dbReference type="SUPFAM" id="SSF53383">
    <property type="entry name" value="PLP-dependent transferases"/>
    <property type="match status" value="1"/>
</dbReference>